<dbReference type="SUPFAM" id="SSF101874">
    <property type="entry name" value="YceI-like"/>
    <property type="match status" value="1"/>
</dbReference>
<dbReference type="SMART" id="SM00867">
    <property type="entry name" value="YceI"/>
    <property type="match status" value="1"/>
</dbReference>
<evidence type="ECO:0000313" key="4">
    <source>
        <dbReference type="Proteomes" id="UP000310477"/>
    </source>
</evidence>
<feature type="domain" description="Lipid/polyisoprenoid-binding YceI-like" evidence="2">
    <location>
        <begin position="28"/>
        <end position="198"/>
    </location>
</feature>
<feature type="signal peptide" evidence="1">
    <location>
        <begin position="1"/>
        <end position="20"/>
    </location>
</feature>
<reference evidence="3 4" key="1">
    <citation type="submission" date="2019-04" db="EMBL/GenBank/DDBJ databases">
        <title>Pedobacter sp. AR-2-6 sp. nov., isolated from Arctic soil.</title>
        <authorList>
            <person name="Dahal R.H."/>
            <person name="Kim D.-U."/>
        </authorList>
    </citation>
    <scope>NUCLEOTIDE SEQUENCE [LARGE SCALE GENOMIC DNA]</scope>
    <source>
        <strain evidence="3 4">AR-2-6</strain>
    </source>
</reference>
<accession>A0A4U1C260</accession>
<evidence type="ECO:0000256" key="1">
    <source>
        <dbReference type="SAM" id="SignalP"/>
    </source>
</evidence>
<keyword evidence="4" id="KW-1185">Reference proteome</keyword>
<dbReference type="Gene3D" id="2.40.128.110">
    <property type="entry name" value="Lipid/polyisoprenoid-binding, YceI-like"/>
    <property type="match status" value="1"/>
</dbReference>
<dbReference type="PANTHER" id="PTHR34406:SF1">
    <property type="entry name" value="PROTEIN YCEI"/>
    <property type="match status" value="1"/>
</dbReference>
<organism evidence="3 4">
    <name type="scientific">Pedobacter cryotolerans</name>
    <dbReference type="NCBI Taxonomy" id="2571270"/>
    <lineage>
        <taxon>Bacteria</taxon>
        <taxon>Pseudomonadati</taxon>
        <taxon>Bacteroidota</taxon>
        <taxon>Sphingobacteriia</taxon>
        <taxon>Sphingobacteriales</taxon>
        <taxon>Sphingobacteriaceae</taxon>
        <taxon>Pedobacter</taxon>
    </lineage>
</organism>
<feature type="chain" id="PRO_5020374981" evidence="1">
    <location>
        <begin position="21"/>
        <end position="199"/>
    </location>
</feature>
<evidence type="ECO:0000313" key="3">
    <source>
        <dbReference type="EMBL" id="TKB98018.1"/>
    </source>
</evidence>
<protein>
    <submittedName>
        <fullName evidence="3">YceI family protein</fullName>
    </submittedName>
</protein>
<dbReference type="Pfam" id="PF04264">
    <property type="entry name" value="YceI"/>
    <property type="match status" value="1"/>
</dbReference>
<keyword evidence="1" id="KW-0732">Signal</keyword>
<dbReference type="InterPro" id="IPR036761">
    <property type="entry name" value="TTHA0802/YceI-like_sf"/>
</dbReference>
<name>A0A4U1C260_9SPHI</name>
<dbReference type="AlphaFoldDB" id="A0A4U1C260"/>
<dbReference type="EMBL" id="SWBO01000010">
    <property type="protein sequence ID" value="TKB98018.1"/>
    <property type="molecule type" value="Genomic_DNA"/>
</dbReference>
<dbReference type="InterPro" id="IPR007372">
    <property type="entry name" value="Lipid/polyisoprenoid-bd_YceI"/>
</dbReference>
<sequence>MKLKFSLTFLLAVVASFAFFAFAPKADVYTVDVTKSTITWEGKKFSGSHAGFVNLTSGTLGFNGKKLTQGGFIANMTTIKTMDGGTKPNAGLDKHLKADDFFGVEKFPAANFVIKKVSGNGANVNVTGDLTIKGVTQSVTFPASVVWGADNTVTATAEKITIDRTKFGVKYKSKSLFADLGDNFIYDEFTIGVKLVAKK</sequence>
<evidence type="ECO:0000259" key="2">
    <source>
        <dbReference type="SMART" id="SM00867"/>
    </source>
</evidence>
<gene>
    <name evidence="3" type="ORF">FA045_15250</name>
</gene>
<proteinExistence type="predicted"/>
<dbReference type="RefSeq" id="WP_136877942.1">
    <property type="nucleotide sequence ID" value="NZ_SWBO01000010.1"/>
</dbReference>
<dbReference type="PANTHER" id="PTHR34406">
    <property type="entry name" value="PROTEIN YCEI"/>
    <property type="match status" value="1"/>
</dbReference>
<dbReference type="Proteomes" id="UP000310477">
    <property type="component" value="Unassembled WGS sequence"/>
</dbReference>
<comment type="caution">
    <text evidence="3">The sequence shown here is derived from an EMBL/GenBank/DDBJ whole genome shotgun (WGS) entry which is preliminary data.</text>
</comment>
<dbReference type="OrthoDB" id="951410at2"/>